<dbReference type="Proteomes" id="UP000823388">
    <property type="component" value="Chromosome 2K"/>
</dbReference>
<feature type="signal peptide" evidence="1">
    <location>
        <begin position="1"/>
        <end position="20"/>
    </location>
</feature>
<proteinExistence type="predicted"/>
<accession>A0A8T0W9J7</accession>
<sequence length="109" mass="11340">MIFGLVVLASLLAQLKTGAAAPRLAGPPKSRAIGLIAPLDISKCNSKAAFGRSRLASANGGGGTVVYPSVTETAGHGLQTSQFCDYLQCIATRLLAKEHKDFTIPTIEQ</sequence>
<dbReference type="EMBL" id="CM029039">
    <property type="protein sequence ID" value="KAG2644105.1"/>
    <property type="molecule type" value="Genomic_DNA"/>
</dbReference>
<keyword evidence="1" id="KW-0732">Signal</keyword>
<evidence type="ECO:0000313" key="3">
    <source>
        <dbReference type="Proteomes" id="UP000823388"/>
    </source>
</evidence>
<evidence type="ECO:0000313" key="2">
    <source>
        <dbReference type="EMBL" id="KAG2644105.1"/>
    </source>
</evidence>
<protein>
    <submittedName>
        <fullName evidence="2">Uncharacterized protein</fullName>
    </submittedName>
</protein>
<gene>
    <name evidence="2" type="ORF">PVAP13_2KG405400</name>
</gene>
<reference evidence="2" key="1">
    <citation type="submission" date="2020-05" db="EMBL/GenBank/DDBJ databases">
        <title>WGS assembly of Panicum virgatum.</title>
        <authorList>
            <person name="Lovell J.T."/>
            <person name="Jenkins J."/>
            <person name="Shu S."/>
            <person name="Juenger T.E."/>
            <person name="Schmutz J."/>
        </authorList>
    </citation>
    <scope>NUCLEOTIDE SEQUENCE</scope>
    <source>
        <strain evidence="2">AP13</strain>
    </source>
</reference>
<evidence type="ECO:0000256" key="1">
    <source>
        <dbReference type="SAM" id="SignalP"/>
    </source>
</evidence>
<feature type="chain" id="PRO_5035943989" evidence="1">
    <location>
        <begin position="21"/>
        <end position="109"/>
    </location>
</feature>
<keyword evidence="3" id="KW-1185">Reference proteome</keyword>
<dbReference type="AlphaFoldDB" id="A0A8T0W9J7"/>
<name>A0A8T0W9J7_PANVG</name>
<organism evidence="2 3">
    <name type="scientific">Panicum virgatum</name>
    <name type="common">Blackwell switchgrass</name>
    <dbReference type="NCBI Taxonomy" id="38727"/>
    <lineage>
        <taxon>Eukaryota</taxon>
        <taxon>Viridiplantae</taxon>
        <taxon>Streptophyta</taxon>
        <taxon>Embryophyta</taxon>
        <taxon>Tracheophyta</taxon>
        <taxon>Spermatophyta</taxon>
        <taxon>Magnoliopsida</taxon>
        <taxon>Liliopsida</taxon>
        <taxon>Poales</taxon>
        <taxon>Poaceae</taxon>
        <taxon>PACMAD clade</taxon>
        <taxon>Panicoideae</taxon>
        <taxon>Panicodae</taxon>
        <taxon>Paniceae</taxon>
        <taxon>Panicinae</taxon>
        <taxon>Panicum</taxon>
        <taxon>Panicum sect. Hiantes</taxon>
    </lineage>
</organism>
<comment type="caution">
    <text evidence="2">The sequence shown here is derived from an EMBL/GenBank/DDBJ whole genome shotgun (WGS) entry which is preliminary data.</text>
</comment>